<gene>
    <name evidence="1" type="ORF">Sangu_3133400</name>
</gene>
<dbReference type="EMBL" id="JACGWK010000374">
    <property type="protein sequence ID" value="KAL0300216.1"/>
    <property type="molecule type" value="Genomic_DNA"/>
</dbReference>
<protein>
    <submittedName>
        <fullName evidence="1">Uncharacterized protein</fullName>
    </submittedName>
</protein>
<comment type="caution">
    <text evidence="1">The sequence shown here is derived from an EMBL/GenBank/DDBJ whole genome shotgun (WGS) entry which is preliminary data.</text>
</comment>
<dbReference type="AlphaFoldDB" id="A0AAW2K0X6"/>
<accession>A0AAW2K0X6</accession>
<evidence type="ECO:0000313" key="1">
    <source>
        <dbReference type="EMBL" id="KAL0300216.1"/>
    </source>
</evidence>
<reference evidence="1" key="2">
    <citation type="journal article" date="2024" name="Plant">
        <title>Genomic evolution and insights into agronomic trait innovations of Sesamum species.</title>
        <authorList>
            <person name="Miao H."/>
            <person name="Wang L."/>
            <person name="Qu L."/>
            <person name="Liu H."/>
            <person name="Sun Y."/>
            <person name="Le M."/>
            <person name="Wang Q."/>
            <person name="Wei S."/>
            <person name="Zheng Y."/>
            <person name="Lin W."/>
            <person name="Duan Y."/>
            <person name="Cao H."/>
            <person name="Xiong S."/>
            <person name="Wang X."/>
            <person name="Wei L."/>
            <person name="Li C."/>
            <person name="Ma Q."/>
            <person name="Ju M."/>
            <person name="Zhao R."/>
            <person name="Li G."/>
            <person name="Mu C."/>
            <person name="Tian Q."/>
            <person name="Mei H."/>
            <person name="Zhang T."/>
            <person name="Gao T."/>
            <person name="Zhang H."/>
        </authorList>
    </citation>
    <scope>NUCLEOTIDE SEQUENCE</scope>
    <source>
        <strain evidence="1">G01</strain>
    </source>
</reference>
<reference evidence="1" key="1">
    <citation type="submission" date="2020-06" db="EMBL/GenBank/DDBJ databases">
        <authorList>
            <person name="Li T."/>
            <person name="Hu X."/>
            <person name="Zhang T."/>
            <person name="Song X."/>
            <person name="Zhang H."/>
            <person name="Dai N."/>
            <person name="Sheng W."/>
            <person name="Hou X."/>
            <person name="Wei L."/>
        </authorList>
    </citation>
    <scope>NUCLEOTIDE SEQUENCE</scope>
    <source>
        <strain evidence="1">G01</strain>
        <tissue evidence="1">Leaf</tissue>
    </source>
</reference>
<sequence length="94" mass="10182">MQALPIAKETYPNLSFHKLAKGAVAASLSSPRARRAAWSSPREWGQSQALNRVHLCSTHLEINLGLAASSSPRGTLALAFHHLDLAMWGIITHS</sequence>
<name>A0AAW2K0X6_9LAMI</name>
<proteinExistence type="predicted"/>
<organism evidence="1">
    <name type="scientific">Sesamum angustifolium</name>
    <dbReference type="NCBI Taxonomy" id="2727405"/>
    <lineage>
        <taxon>Eukaryota</taxon>
        <taxon>Viridiplantae</taxon>
        <taxon>Streptophyta</taxon>
        <taxon>Embryophyta</taxon>
        <taxon>Tracheophyta</taxon>
        <taxon>Spermatophyta</taxon>
        <taxon>Magnoliopsida</taxon>
        <taxon>eudicotyledons</taxon>
        <taxon>Gunneridae</taxon>
        <taxon>Pentapetalae</taxon>
        <taxon>asterids</taxon>
        <taxon>lamiids</taxon>
        <taxon>Lamiales</taxon>
        <taxon>Pedaliaceae</taxon>
        <taxon>Sesamum</taxon>
    </lineage>
</organism>